<dbReference type="EMBL" id="JAPCIO010000002">
    <property type="protein sequence ID" value="MCW1147298.1"/>
    <property type="molecule type" value="Genomic_DNA"/>
</dbReference>
<keyword evidence="4 7" id="KW-0812">Transmembrane</keyword>
<proteinExistence type="inferred from homology"/>
<dbReference type="RefSeq" id="WP_264368180.1">
    <property type="nucleotide sequence ID" value="NZ_JAPCIO010000002.1"/>
</dbReference>
<evidence type="ECO:0000313" key="11">
    <source>
        <dbReference type="Proteomes" id="UP001165677"/>
    </source>
</evidence>
<gene>
    <name evidence="10" type="ORF">OJ995_03565</name>
</gene>
<keyword evidence="3 7" id="KW-1134">Transmembrane beta strand</keyword>
<keyword evidence="5 7" id="KW-0472">Membrane</keyword>
<name>A0ABT3EFE6_9FLAO</name>
<dbReference type="Pfam" id="PF13715">
    <property type="entry name" value="CarbopepD_reg_2"/>
    <property type="match status" value="1"/>
</dbReference>
<dbReference type="Gene3D" id="2.170.130.10">
    <property type="entry name" value="TonB-dependent receptor, plug domain"/>
    <property type="match status" value="1"/>
</dbReference>
<evidence type="ECO:0000256" key="4">
    <source>
        <dbReference type="ARBA" id="ARBA00022692"/>
    </source>
</evidence>
<evidence type="ECO:0000256" key="5">
    <source>
        <dbReference type="ARBA" id="ARBA00023136"/>
    </source>
</evidence>
<keyword evidence="10" id="KW-0675">Receptor</keyword>
<keyword evidence="8" id="KW-0732">Signal</keyword>
<keyword evidence="6 7" id="KW-0998">Cell outer membrane</keyword>
<dbReference type="PROSITE" id="PS52016">
    <property type="entry name" value="TONB_DEPENDENT_REC_3"/>
    <property type="match status" value="1"/>
</dbReference>
<comment type="similarity">
    <text evidence="7">Belongs to the TonB-dependent receptor family.</text>
</comment>
<evidence type="ECO:0000313" key="10">
    <source>
        <dbReference type="EMBL" id="MCW1147298.1"/>
    </source>
</evidence>
<dbReference type="Pfam" id="PF07715">
    <property type="entry name" value="Plug"/>
    <property type="match status" value="1"/>
</dbReference>
<comment type="subcellular location">
    <subcellularLocation>
        <location evidence="1 7">Cell outer membrane</location>
        <topology evidence="1 7">Multi-pass membrane protein</topology>
    </subcellularLocation>
</comment>
<feature type="chain" id="PRO_5045760201" evidence="8">
    <location>
        <begin position="19"/>
        <end position="917"/>
    </location>
</feature>
<organism evidence="10 11">
    <name type="scientific">Flavobacterium lacisediminis</name>
    <dbReference type="NCBI Taxonomy" id="2989705"/>
    <lineage>
        <taxon>Bacteria</taxon>
        <taxon>Pseudomonadati</taxon>
        <taxon>Bacteroidota</taxon>
        <taxon>Flavobacteriia</taxon>
        <taxon>Flavobacteriales</taxon>
        <taxon>Flavobacteriaceae</taxon>
        <taxon>Flavobacterium</taxon>
    </lineage>
</organism>
<evidence type="ECO:0000256" key="3">
    <source>
        <dbReference type="ARBA" id="ARBA00022452"/>
    </source>
</evidence>
<keyword evidence="2 7" id="KW-0813">Transport</keyword>
<evidence type="ECO:0000256" key="6">
    <source>
        <dbReference type="ARBA" id="ARBA00023237"/>
    </source>
</evidence>
<dbReference type="Gene3D" id="2.60.40.1120">
    <property type="entry name" value="Carboxypeptidase-like, regulatory domain"/>
    <property type="match status" value="1"/>
</dbReference>
<evidence type="ECO:0000256" key="2">
    <source>
        <dbReference type="ARBA" id="ARBA00022448"/>
    </source>
</evidence>
<evidence type="ECO:0000256" key="8">
    <source>
        <dbReference type="SAM" id="SignalP"/>
    </source>
</evidence>
<evidence type="ECO:0000259" key="9">
    <source>
        <dbReference type="Pfam" id="PF07715"/>
    </source>
</evidence>
<dbReference type="SUPFAM" id="SSF49464">
    <property type="entry name" value="Carboxypeptidase regulatory domain-like"/>
    <property type="match status" value="1"/>
</dbReference>
<dbReference type="InterPro" id="IPR008969">
    <property type="entry name" value="CarboxyPept-like_regulatory"/>
</dbReference>
<reference evidence="10" key="1">
    <citation type="submission" date="2022-10" db="EMBL/GenBank/DDBJ databases">
        <title>Flavobacterium sp. nov., a bacterium isolated from lake sediment.</title>
        <authorList>
            <person name="Qu J.-H."/>
        </authorList>
    </citation>
    <scope>NUCLEOTIDE SEQUENCE</scope>
    <source>
        <strain evidence="10">TH16-21</strain>
    </source>
</reference>
<dbReference type="InterPro" id="IPR037066">
    <property type="entry name" value="Plug_dom_sf"/>
</dbReference>
<sequence length="917" mass="104181">MKKLLCILFLFFFLSSSAQQDTIVSIEINAISINEAIRQIEKQTDYSFFYQNNWLKNDSISINEKFEKTTIDFVLKHIFKDTNLNFYIHKKQVILTQNSVIYDKVAHDFIEAKENSPITVKPILIQETEKSSNNADEKVNELIVIGKESVSKQKITYEISGFVLNKKSGIPIPEANIKIQNKTITTTNDKGFYRMMLPYGKHAIEIDASGYKITKLTIVAYGNGTKNFSINEAITELNEIIIEAGSDKNVKSTSSGVTSINMEDVKSVPMVLGERDILKVATTLPGIKTTGEGSAGVNVRGGKEDQNLFLLDNATIYNPSHFFGFFSSINPYVIKNAEIYKGSIPAEFGGRLSSVFDIKSKNGNTDKISGEGGIGPVTSNLTINAPIVKGKSSILFGGRATYSDWIVKEIDNPEIKNSKASFYDLIVKYNHQLSKKTTLESTIYYSKDLFNLTSDSTYTYSNRILTLNGKHTFNEKNKAEFGITNSEYKFGINFDKNNQKSFDFGFKVNETKLIYKGLYTYSNIHKFTYGINSTLYNINPGTLTPTDENSLIEYQSIQKEKGLESAFFITDNITVTKNLSVNLGIRFSNFLALGPSTQRKYEEGMPTTDQNIISETNYKNNELVKSYNGLEYRIALRQLLSETISLKLSYDTNYQYLHKLSTNTTQSPTDTWKLADLNIKPSYGQQVSLGIFKNFKGQPYEISLETYYKKSTNILDYKVGAELILNNHIETEVLQGEGKSYGIELLLKKSSGRLNGWIGYSYSRSLIKLDSKFNEEVINNGEYFPTNFDKPHDLSLILNYKFTKRYSLSTNFIYQTGRPITYPIGTYEFGGNQYTLYSDRNEFRVPDYYRLDIGFNIEGNHKIKKLAHSYWNISIYNVLGRNNPYSIYFVTEEGKIKAYQTSIFSIPVPTITYNFKF</sequence>
<dbReference type="SUPFAM" id="SSF56935">
    <property type="entry name" value="Porins"/>
    <property type="match status" value="1"/>
</dbReference>
<feature type="signal peptide" evidence="8">
    <location>
        <begin position="1"/>
        <end position="18"/>
    </location>
</feature>
<dbReference type="InterPro" id="IPR036942">
    <property type="entry name" value="Beta-barrel_TonB_sf"/>
</dbReference>
<accession>A0ABT3EFE6</accession>
<protein>
    <submittedName>
        <fullName evidence="10">TonB-dependent receptor</fullName>
    </submittedName>
</protein>
<dbReference type="InterPro" id="IPR012910">
    <property type="entry name" value="Plug_dom"/>
</dbReference>
<feature type="domain" description="TonB-dependent receptor plug" evidence="9">
    <location>
        <begin position="250"/>
        <end position="351"/>
    </location>
</feature>
<evidence type="ECO:0000256" key="1">
    <source>
        <dbReference type="ARBA" id="ARBA00004571"/>
    </source>
</evidence>
<evidence type="ECO:0000256" key="7">
    <source>
        <dbReference type="PROSITE-ProRule" id="PRU01360"/>
    </source>
</evidence>
<dbReference type="Proteomes" id="UP001165677">
    <property type="component" value="Unassembled WGS sequence"/>
</dbReference>
<dbReference type="Gene3D" id="2.40.170.20">
    <property type="entry name" value="TonB-dependent receptor, beta-barrel domain"/>
    <property type="match status" value="1"/>
</dbReference>
<dbReference type="InterPro" id="IPR039426">
    <property type="entry name" value="TonB-dep_rcpt-like"/>
</dbReference>
<comment type="caution">
    <text evidence="10">The sequence shown here is derived from an EMBL/GenBank/DDBJ whole genome shotgun (WGS) entry which is preliminary data.</text>
</comment>
<keyword evidence="11" id="KW-1185">Reference proteome</keyword>